<proteinExistence type="predicted"/>
<dbReference type="AlphaFoldDB" id="A0A6J6HDJ9"/>
<gene>
    <name evidence="2" type="ORF">UFOPK1842_00812</name>
</gene>
<evidence type="ECO:0000313" key="2">
    <source>
        <dbReference type="EMBL" id="CAB4611751.1"/>
    </source>
</evidence>
<dbReference type="PANTHER" id="PTHR31302:SF20">
    <property type="entry name" value="CONSERVED PROTEIN"/>
    <property type="match status" value="1"/>
</dbReference>
<dbReference type="InterPro" id="IPR004843">
    <property type="entry name" value="Calcineurin-like_PHP"/>
</dbReference>
<sequence length="272" mass="30042">MSYKLREVTVPVLPAGHRSIRVLHFSDLHLTPRRKTEIADIKSFAGLEPDLVISTGDFLAHKGAVPVVLDALHPLFDIPGLFVFGSNDYYGPRPKNPFSYLFKDNGKRNLGPDLDWQGLQKSLTGIGWLDLNHSREILKINDTTIEARGTDDAHLNLDYYPEVAGAPDKKAQLAIGVTHAPYLRILDAMSKDNLDLIFAGHTHGGQVRLPWIGESKALTTNCDLPTWRARGLTREPNEPWLHVSAGMGTSPFARIRVASPPEVSLVTLEAGF</sequence>
<dbReference type="GO" id="GO:0016020">
    <property type="term" value="C:membrane"/>
    <property type="evidence" value="ECO:0007669"/>
    <property type="project" value="GOC"/>
</dbReference>
<dbReference type="SUPFAM" id="SSF56300">
    <property type="entry name" value="Metallo-dependent phosphatases"/>
    <property type="match status" value="1"/>
</dbReference>
<name>A0A6J6HDJ9_9ZZZZ</name>
<organism evidence="2">
    <name type="scientific">freshwater metagenome</name>
    <dbReference type="NCBI Taxonomy" id="449393"/>
    <lineage>
        <taxon>unclassified sequences</taxon>
        <taxon>metagenomes</taxon>
        <taxon>ecological metagenomes</taxon>
    </lineage>
</organism>
<feature type="domain" description="Calcineurin-like phosphoesterase" evidence="1">
    <location>
        <begin position="20"/>
        <end position="204"/>
    </location>
</feature>
<protein>
    <submittedName>
        <fullName evidence="2">Unannotated protein</fullName>
    </submittedName>
</protein>
<dbReference type="PANTHER" id="PTHR31302">
    <property type="entry name" value="TRANSMEMBRANE PROTEIN WITH METALLOPHOSPHOESTERASE DOMAIN-RELATED"/>
    <property type="match status" value="1"/>
</dbReference>
<accession>A0A6J6HDJ9</accession>
<dbReference type="GO" id="GO:0009245">
    <property type="term" value="P:lipid A biosynthetic process"/>
    <property type="evidence" value="ECO:0007669"/>
    <property type="project" value="TreeGrafter"/>
</dbReference>
<dbReference type="Gene3D" id="3.60.21.10">
    <property type="match status" value="1"/>
</dbReference>
<dbReference type="InterPro" id="IPR029052">
    <property type="entry name" value="Metallo-depent_PP-like"/>
</dbReference>
<dbReference type="InterPro" id="IPR051158">
    <property type="entry name" value="Metallophosphoesterase_sf"/>
</dbReference>
<dbReference type="Pfam" id="PF00149">
    <property type="entry name" value="Metallophos"/>
    <property type="match status" value="1"/>
</dbReference>
<reference evidence="2" key="1">
    <citation type="submission" date="2020-05" db="EMBL/GenBank/DDBJ databases">
        <authorList>
            <person name="Chiriac C."/>
            <person name="Salcher M."/>
            <person name="Ghai R."/>
            <person name="Kavagutti S V."/>
        </authorList>
    </citation>
    <scope>NUCLEOTIDE SEQUENCE</scope>
</reference>
<dbReference type="GO" id="GO:0008758">
    <property type="term" value="F:UDP-2,3-diacylglucosamine hydrolase activity"/>
    <property type="evidence" value="ECO:0007669"/>
    <property type="project" value="TreeGrafter"/>
</dbReference>
<dbReference type="EMBL" id="CAEZUQ010000098">
    <property type="protein sequence ID" value="CAB4611751.1"/>
    <property type="molecule type" value="Genomic_DNA"/>
</dbReference>
<evidence type="ECO:0000259" key="1">
    <source>
        <dbReference type="Pfam" id="PF00149"/>
    </source>
</evidence>